<proteinExistence type="predicted"/>
<reference evidence="1 2" key="1">
    <citation type="journal article" date="2024" name="Int. J. Mol. Sci.">
        <title>Exploration of Alicyclobacillus spp. Genome in Search of Antibiotic Resistance.</title>
        <authorList>
            <person name="Bucka-Kolendo J."/>
            <person name="Kiousi D.E."/>
            <person name="Dekowska A."/>
            <person name="Mikolajczuk-Szczyrba A."/>
            <person name="Karadedos D.M."/>
            <person name="Michael P."/>
            <person name="Galanis A."/>
            <person name="Sokolowska B."/>
        </authorList>
    </citation>
    <scope>NUCLEOTIDE SEQUENCE [LARGE SCALE GENOMIC DNA]</scope>
    <source>
        <strain evidence="1 2">KKP 3000</strain>
    </source>
</reference>
<keyword evidence="2" id="KW-1185">Reference proteome</keyword>
<sequence>MQSIETNSIRVDPILSNKANDLRRGLTLIARPSGDVELAVMKFLEEARQIEPNQYYYQSTELHTTVLAIVTCSVDFKLDETDIAPYIDILTESIASFPPIRIAYRGITASPDCVMVQGYPLDSALQDLRERIRGHFRKAGVKSTLDQRFKTHTAHLTCLRFQNPILKQPEQFLQFLQRNRDFDFGICEISELEFVANDWYMSDEHVDVIHRFP</sequence>
<gene>
    <name evidence="1" type="ORF">KKP3000_003326</name>
</gene>
<protein>
    <recommendedName>
        <fullName evidence="3">2'-5' RNA ligase</fullName>
    </recommendedName>
</protein>
<dbReference type="InterPro" id="IPR009097">
    <property type="entry name" value="Cyclic_Pdiesterase"/>
</dbReference>
<evidence type="ECO:0000313" key="1">
    <source>
        <dbReference type="EMBL" id="MFB5189935.1"/>
    </source>
</evidence>
<dbReference type="RefSeq" id="WP_275476262.1">
    <property type="nucleotide sequence ID" value="NZ_CP162940.1"/>
</dbReference>
<dbReference type="SUPFAM" id="SSF55144">
    <property type="entry name" value="LigT-like"/>
    <property type="match status" value="1"/>
</dbReference>
<evidence type="ECO:0008006" key="3">
    <source>
        <dbReference type="Google" id="ProtNLM"/>
    </source>
</evidence>
<dbReference type="Proteomes" id="UP001579974">
    <property type="component" value="Unassembled WGS sequence"/>
</dbReference>
<evidence type="ECO:0000313" key="2">
    <source>
        <dbReference type="Proteomes" id="UP001579974"/>
    </source>
</evidence>
<dbReference type="EMBL" id="JBDXSU010000004">
    <property type="protein sequence ID" value="MFB5189935.1"/>
    <property type="molecule type" value="Genomic_DNA"/>
</dbReference>
<organism evidence="1 2">
    <name type="scientific">Alicyclobacillus fastidiosus</name>
    <dbReference type="NCBI Taxonomy" id="392011"/>
    <lineage>
        <taxon>Bacteria</taxon>
        <taxon>Bacillati</taxon>
        <taxon>Bacillota</taxon>
        <taxon>Bacilli</taxon>
        <taxon>Bacillales</taxon>
        <taxon>Alicyclobacillaceae</taxon>
        <taxon>Alicyclobacillus</taxon>
    </lineage>
</organism>
<comment type="caution">
    <text evidence="1">The sequence shown here is derived from an EMBL/GenBank/DDBJ whole genome shotgun (WGS) entry which is preliminary data.</text>
</comment>
<dbReference type="Gene3D" id="3.90.1140.10">
    <property type="entry name" value="Cyclic phosphodiesterase"/>
    <property type="match status" value="1"/>
</dbReference>
<name>A0ABV5ACH5_9BACL</name>
<accession>A0ABV5ACH5</accession>